<sequence>MPDSISHRTPPCRVIAIAGSLRRDSINRLLLRAAAEMAPTDLQVDVYDGLTAIPMFDEDSEKFMTATGPVRALAAQVSAADAVLIATPEYNHSIPGVLKNAIDWLSRGSIGDVLAGKPVAVIGASTGRWGTRLAQTALRQVLFATGSVVLSGPAVYLNNGAAAFDAQGRLIDPATRASLGHVLDMMRRASVTH</sequence>
<reference evidence="4 5" key="1">
    <citation type="submission" date="2018-07" db="EMBL/GenBank/DDBJ databases">
        <title>Dyella tabacisoli L4-6T, whole genome shotgun sequence.</title>
        <authorList>
            <person name="Zhou X.-K."/>
            <person name="Li W.-J."/>
            <person name="Duan Y.-Q."/>
        </authorList>
    </citation>
    <scope>NUCLEOTIDE SEQUENCE [LARGE SCALE GENOMIC DNA]</scope>
    <source>
        <strain evidence="4 5">L4-6</strain>
    </source>
</reference>
<accession>A0A369UUV3</accession>
<dbReference type="Proteomes" id="UP000253782">
    <property type="component" value="Unassembled WGS sequence"/>
</dbReference>
<dbReference type="PANTHER" id="PTHR30543">
    <property type="entry name" value="CHROMATE REDUCTASE"/>
    <property type="match status" value="1"/>
</dbReference>
<dbReference type="InterPro" id="IPR005025">
    <property type="entry name" value="FMN_Rdtase-like_dom"/>
</dbReference>
<dbReference type="EMBL" id="QQAH01000007">
    <property type="protein sequence ID" value="RDD82129.1"/>
    <property type="molecule type" value="Genomic_DNA"/>
</dbReference>
<proteinExistence type="predicted"/>
<dbReference type="OrthoDB" id="9812295at2"/>
<comment type="caution">
    <text evidence="4">The sequence shown here is derived from an EMBL/GenBank/DDBJ whole genome shotgun (WGS) entry which is preliminary data.</text>
</comment>
<keyword evidence="5" id="KW-1185">Reference proteome</keyword>
<dbReference type="InterPro" id="IPR050712">
    <property type="entry name" value="NAD(P)H-dep_reductase"/>
</dbReference>
<dbReference type="SUPFAM" id="SSF52218">
    <property type="entry name" value="Flavoproteins"/>
    <property type="match status" value="1"/>
</dbReference>
<feature type="domain" description="NADPH-dependent FMN reductase-like" evidence="3">
    <location>
        <begin position="13"/>
        <end position="160"/>
    </location>
</feature>
<evidence type="ECO:0000313" key="4">
    <source>
        <dbReference type="EMBL" id="RDD82129.1"/>
    </source>
</evidence>
<keyword evidence="2" id="KW-0285">Flavoprotein</keyword>
<dbReference type="AlphaFoldDB" id="A0A369UUV3"/>
<dbReference type="Gene3D" id="3.40.50.360">
    <property type="match status" value="1"/>
</dbReference>
<name>A0A369UUV3_9GAMM</name>
<dbReference type="GO" id="GO:0010181">
    <property type="term" value="F:FMN binding"/>
    <property type="evidence" value="ECO:0007669"/>
    <property type="project" value="TreeGrafter"/>
</dbReference>
<protein>
    <submittedName>
        <fullName evidence="4">NAD(P)H-dependent oxidoreductase</fullName>
    </submittedName>
</protein>
<gene>
    <name evidence="4" type="ORF">DVJ77_08705</name>
</gene>
<dbReference type="InterPro" id="IPR029039">
    <property type="entry name" value="Flavoprotein-like_sf"/>
</dbReference>
<organism evidence="4 5">
    <name type="scientific">Dyella tabacisoli</name>
    <dbReference type="NCBI Taxonomy" id="2282381"/>
    <lineage>
        <taxon>Bacteria</taxon>
        <taxon>Pseudomonadati</taxon>
        <taxon>Pseudomonadota</taxon>
        <taxon>Gammaproteobacteria</taxon>
        <taxon>Lysobacterales</taxon>
        <taxon>Rhodanobacteraceae</taxon>
        <taxon>Dyella</taxon>
    </lineage>
</organism>
<comment type="cofactor">
    <cofactor evidence="1">
        <name>FMN</name>
        <dbReference type="ChEBI" id="CHEBI:58210"/>
    </cofactor>
</comment>
<evidence type="ECO:0000256" key="1">
    <source>
        <dbReference type="ARBA" id="ARBA00001917"/>
    </source>
</evidence>
<evidence type="ECO:0000259" key="3">
    <source>
        <dbReference type="Pfam" id="PF03358"/>
    </source>
</evidence>
<dbReference type="RefSeq" id="WP_114845086.1">
    <property type="nucleotide sequence ID" value="NZ_JBHSPE010000008.1"/>
</dbReference>
<dbReference type="PANTHER" id="PTHR30543:SF21">
    <property type="entry name" value="NAD(P)H-DEPENDENT FMN REDUCTASE LOT6"/>
    <property type="match status" value="1"/>
</dbReference>
<evidence type="ECO:0000256" key="2">
    <source>
        <dbReference type="ARBA" id="ARBA00022643"/>
    </source>
</evidence>
<evidence type="ECO:0000313" key="5">
    <source>
        <dbReference type="Proteomes" id="UP000253782"/>
    </source>
</evidence>
<dbReference type="GO" id="GO:0016491">
    <property type="term" value="F:oxidoreductase activity"/>
    <property type="evidence" value="ECO:0007669"/>
    <property type="project" value="InterPro"/>
</dbReference>
<dbReference type="GO" id="GO:0005829">
    <property type="term" value="C:cytosol"/>
    <property type="evidence" value="ECO:0007669"/>
    <property type="project" value="TreeGrafter"/>
</dbReference>
<keyword evidence="2" id="KW-0288">FMN</keyword>
<dbReference type="Pfam" id="PF03358">
    <property type="entry name" value="FMN_red"/>
    <property type="match status" value="1"/>
</dbReference>